<organism evidence="1 2">
    <name type="scientific">Toxoplasma gondii FOU</name>
    <dbReference type="NCBI Taxonomy" id="943167"/>
    <lineage>
        <taxon>Eukaryota</taxon>
        <taxon>Sar</taxon>
        <taxon>Alveolata</taxon>
        <taxon>Apicomplexa</taxon>
        <taxon>Conoidasida</taxon>
        <taxon>Coccidia</taxon>
        <taxon>Eucoccidiorida</taxon>
        <taxon>Eimeriorina</taxon>
        <taxon>Sarcocystidae</taxon>
        <taxon>Toxoplasma</taxon>
    </lineage>
</organism>
<evidence type="ECO:0000313" key="1">
    <source>
        <dbReference type="EMBL" id="KFG55636.1"/>
    </source>
</evidence>
<proteinExistence type="predicted"/>
<gene>
    <name evidence="1" type="ORF">TGFOU_402770</name>
</gene>
<evidence type="ECO:0000313" key="2">
    <source>
        <dbReference type="Proteomes" id="UP000028838"/>
    </source>
</evidence>
<dbReference type="EMBL" id="AEYH02000228">
    <property type="protein sequence ID" value="KFG55636.1"/>
    <property type="molecule type" value="Genomic_DNA"/>
</dbReference>
<feature type="non-terminal residue" evidence="1">
    <location>
        <position position="1"/>
    </location>
</feature>
<feature type="non-terminal residue" evidence="1">
    <location>
        <position position="12"/>
    </location>
</feature>
<name>A0A086LG68_TOXGO</name>
<protein>
    <submittedName>
        <fullName evidence="1">Uncharacterized protein</fullName>
    </submittedName>
</protein>
<dbReference type="Proteomes" id="UP000028838">
    <property type="component" value="Unassembled WGS sequence"/>
</dbReference>
<reference evidence="1 2" key="1">
    <citation type="submission" date="2014-07" db="EMBL/GenBank/DDBJ databases">
        <authorList>
            <person name="Sibley D."/>
            <person name="Venepally P."/>
            <person name="Karamycheva S."/>
            <person name="Hadjithomas M."/>
            <person name="Khan A."/>
            <person name="Brunk B."/>
            <person name="Roos D."/>
            <person name="Caler E."/>
            <person name="Lorenzi H."/>
        </authorList>
    </citation>
    <scope>NUCLEOTIDE SEQUENCE [LARGE SCALE GENOMIC DNA]</scope>
    <source>
        <strain evidence="1 2">FOU</strain>
    </source>
</reference>
<sequence length="12" mass="1601">QESRRWSRRSPR</sequence>
<accession>A0A086LG68</accession>
<dbReference type="VEuPathDB" id="ToxoDB:TGFOU_402770"/>
<comment type="caution">
    <text evidence="1">The sequence shown here is derived from an EMBL/GenBank/DDBJ whole genome shotgun (WGS) entry which is preliminary data.</text>
</comment>